<keyword evidence="2 9" id="KW-0813">Transport</keyword>
<dbReference type="EMBL" id="JBHSBV010000001">
    <property type="protein sequence ID" value="MFC4199771.1"/>
    <property type="molecule type" value="Genomic_DNA"/>
</dbReference>
<protein>
    <recommendedName>
        <fullName evidence="9">TRAP transporter small permease protein</fullName>
    </recommendedName>
</protein>
<accession>A0ABV8NV78</accession>
<dbReference type="InterPro" id="IPR007387">
    <property type="entry name" value="TRAP_DctQ"/>
</dbReference>
<dbReference type="Proteomes" id="UP001595848">
    <property type="component" value="Unassembled WGS sequence"/>
</dbReference>
<feature type="transmembrane region" description="Helical" evidence="9">
    <location>
        <begin position="47"/>
        <end position="66"/>
    </location>
</feature>
<evidence type="ECO:0000256" key="8">
    <source>
        <dbReference type="ARBA" id="ARBA00038436"/>
    </source>
</evidence>
<evidence type="ECO:0000313" key="13">
    <source>
        <dbReference type="Proteomes" id="UP001595848"/>
    </source>
</evidence>
<evidence type="ECO:0000313" key="12">
    <source>
        <dbReference type="EMBL" id="MFC4199771.1"/>
    </source>
</evidence>
<keyword evidence="7 9" id="KW-0472">Membrane</keyword>
<feature type="transmembrane region" description="Helical" evidence="9">
    <location>
        <begin position="12"/>
        <end position="35"/>
    </location>
</feature>
<reference evidence="13" key="1">
    <citation type="journal article" date="2019" name="Int. J. Syst. Evol. Microbiol.">
        <title>The Global Catalogue of Microorganisms (GCM) 10K type strain sequencing project: providing services to taxonomists for standard genome sequencing and annotation.</title>
        <authorList>
            <consortium name="The Broad Institute Genomics Platform"/>
            <consortium name="The Broad Institute Genome Sequencing Center for Infectious Disease"/>
            <person name="Wu L."/>
            <person name="Ma J."/>
        </authorList>
    </citation>
    <scope>NUCLEOTIDE SEQUENCE [LARGE SCALE GENOMIC DNA]</scope>
    <source>
        <strain evidence="13">LMG 24813</strain>
    </source>
</reference>
<name>A0ABV8NV78_9BURK</name>
<keyword evidence="6 9" id="KW-1133">Transmembrane helix</keyword>
<evidence type="ECO:0000256" key="10">
    <source>
        <dbReference type="SAM" id="MobiDB-lite"/>
    </source>
</evidence>
<dbReference type="PANTHER" id="PTHR35011">
    <property type="entry name" value="2,3-DIKETO-L-GULONATE TRAP TRANSPORTER SMALL PERMEASE PROTEIN YIAM"/>
    <property type="match status" value="1"/>
</dbReference>
<feature type="region of interest" description="Disordered" evidence="10">
    <location>
        <begin position="159"/>
        <end position="181"/>
    </location>
</feature>
<gene>
    <name evidence="12" type="ORF">ACFOY1_02290</name>
</gene>
<comment type="caution">
    <text evidence="12">The sequence shown here is derived from an EMBL/GenBank/DDBJ whole genome shotgun (WGS) entry which is preliminary data.</text>
</comment>
<sequence>MRSFERCVDAISVALAVLAAILLLAATVIITWMVVERSLGMQNSWELEISIELMIAAIFLGSPYTLSTGGHVRMDLLDAVLPQSWRSPLALAAKCAGFLACIYLGWKGLGLAIHAYDTGERALGVWQPLVWPKYATIPLGMLMTALQYLVQIRREHCAGGKTGEPQERRAMQSEPQGSGEA</sequence>
<dbReference type="Pfam" id="PF04290">
    <property type="entry name" value="DctQ"/>
    <property type="match status" value="1"/>
</dbReference>
<evidence type="ECO:0000256" key="9">
    <source>
        <dbReference type="RuleBase" id="RU369079"/>
    </source>
</evidence>
<keyword evidence="3" id="KW-1003">Cell membrane</keyword>
<keyword evidence="4 9" id="KW-0997">Cell inner membrane</keyword>
<organism evidence="12 13">
    <name type="scientific">Candidimonas humi</name>
    <dbReference type="NCBI Taxonomy" id="683355"/>
    <lineage>
        <taxon>Bacteria</taxon>
        <taxon>Pseudomonadati</taxon>
        <taxon>Pseudomonadota</taxon>
        <taxon>Betaproteobacteria</taxon>
        <taxon>Burkholderiales</taxon>
        <taxon>Alcaligenaceae</taxon>
        <taxon>Candidimonas</taxon>
    </lineage>
</organism>
<dbReference type="RefSeq" id="WP_217962561.1">
    <property type="nucleotide sequence ID" value="NZ_JAHTBN010000001.1"/>
</dbReference>
<feature type="domain" description="Tripartite ATP-independent periplasmic transporters DctQ component" evidence="11">
    <location>
        <begin position="27"/>
        <end position="155"/>
    </location>
</feature>
<evidence type="ECO:0000259" key="11">
    <source>
        <dbReference type="Pfam" id="PF04290"/>
    </source>
</evidence>
<proteinExistence type="inferred from homology"/>
<evidence type="ECO:0000256" key="7">
    <source>
        <dbReference type="ARBA" id="ARBA00023136"/>
    </source>
</evidence>
<evidence type="ECO:0000256" key="3">
    <source>
        <dbReference type="ARBA" id="ARBA00022475"/>
    </source>
</evidence>
<evidence type="ECO:0000256" key="2">
    <source>
        <dbReference type="ARBA" id="ARBA00022448"/>
    </source>
</evidence>
<evidence type="ECO:0000256" key="1">
    <source>
        <dbReference type="ARBA" id="ARBA00004429"/>
    </source>
</evidence>
<evidence type="ECO:0000256" key="4">
    <source>
        <dbReference type="ARBA" id="ARBA00022519"/>
    </source>
</evidence>
<keyword evidence="5 9" id="KW-0812">Transmembrane</keyword>
<feature type="transmembrane region" description="Helical" evidence="9">
    <location>
        <begin position="131"/>
        <end position="150"/>
    </location>
</feature>
<keyword evidence="13" id="KW-1185">Reference proteome</keyword>
<dbReference type="PANTHER" id="PTHR35011:SF10">
    <property type="entry name" value="TRAP TRANSPORTER SMALL PERMEASE PROTEIN"/>
    <property type="match status" value="1"/>
</dbReference>
<evidence type="ECO:0000256" key="5">
    <source>
        <dbReference type="ARBA" id="ARBA00022692"/>
    </source>
</evidence>
<comment type="subunit">
    <text evidence="9">The complex comprises the extracytoplasmic solute receptor protein and the two transmembrane proteins.</text>
</comment>
<comment type="similarity">
    <text evidence="8 9">Belongs to the TRAP transporter small permease family.</text>
</comment>
<comment type="function">
    <text evidence="9">Part of the tripartite ATP-independent periplasmic (TRAP) transport system.</text>
</comment>
<evidence type="ECO:0000256" key="6">
    <source>
        <dbReference type="ARBA" id="ARBA00022989"/>
    </source>
</evidence>
<feature type="compositionally biased region" description="Basic and acidic residues" evidence="10">
    <location>
        <begin position="159"/>
        <end position="171"/>
    </location>
</feature>
<dbReference type="InterPro" id="IPR055348">
    <property type="entry name" value="DctQ"/>
</dbReference>
<comment type="subcellular location">
    <subcellularLocation>
        <location evidence="1 9">Cell inner membrane</location>
        <topology evidence="1 9">Multi-pass membrane protein</topology>
    </subcellularLocation>
</comment>
<feature type="transmembrane region" description="Helical" evidence="9">
    <location>
        <begin position="87"/>
        <end position="106"/>
    </location>
</feature>